<dbReference type="InterPro" id="IPR053134">
    <property type="entry name" value="RNA-dir_DNA_polymerase"/>
</dbReference>
<evidence type="ECO:0000313" key="3">
    <source>
        <dbReference type="EMBL" id="GJT51172.1"/>
    </source>
</evidence>
<name>A0ABQ5EK89_9ASTR</name>
<proteinExistence type="predicted"/>
<comment type="caution">
    <text evidence="3">The sequence shown here is derived from an EMBL/GenBank/DDBJ whole genome shotgun (WGS) entry which is preliminary data.</text>
</comment>
<feature type="compositionally biased region" description="Low complexity" evidence="1">
    <location>
        <begin position="152"/>
        <end position="167"/>
    </location>
</feature>
<protein>
    <recommendedName>
        <fullName evidence="2">Reverse transcriptase domain-containing protein</fullName>
    </recommendedName>
</protein>
<feature type="region of interest" description="Disordered" evidence="1">
    <location>
        <begin position="146"/>
        <end position="167"/>
    </location>
</feature>
<dbReference type="Pfam" id="PF00078">
    <property type="entry name" value="RVT_1"/>
    <property type="match status" value="1"/>
</dbReference>
<dbReference type="EMBL" id="BQNB010016384">
    <property type="protein sequence ID" value="GJT51172.1"/>
    <property type="molecule type" value="Genomic_DNA"/>
</dbReference>
<sequence length="481" mass="55226">MSESRCTKKHKEANQTTKCVVGSISFPALIIIKGGLTSKGDVNGLITYFDQLQGSSVYTKIDLRSGYYQLRVREEDIPKTAFRTRYEHYEFQVMPFSLTNAPAVFMDLMNRSDVILPATLQSNIDDDFSSNFPDYIPASPDYVPASPGKTYSSSSNNSFGGDSSSSFTSALPQEFKIGESSRNTSLEHHKEQIEEILNHLDELFLDRIEHIEDKIDGFANLDKSSKDIQARHQADKATTCNADMTHTNTGEREGSYSKKSVSYKEFMRAANLSSSKVRKEKLDLSSGERTEISSYPYNFTKTARHKMRSILGFQPYVRTIVPIFEKMVDEFSSWDCLKIPVPILKDIQDKALWVTNKGDMVQFSTNQVWKDIRNDGLLADIWTSVKRKARINTNAINWEEIIKDMSNYKSQNNVWNIIRKLSVYYVWQERNGSLFKNECRDSKVIERLIFDDVRSRLMSLRANRSNAVRNAEEEWEINFKC</sequence>
<organism evidence="3 4">
    <name type="scientific">Tanacetum coccineum</name>
    <dbReference type="NCBI Taxonomy" id="301880"/>
    <lineage>
        <taxon>Eukaryota</taxon>
        <taxon>Viridiplantae</taxon>
        <taxon>Streptophyta</taxon>
        <taxon>Embryophyta</taxon>
        <taxon>Tracheophyta</taxon>
        <taxon>Spermatophyta</taxon>
        <taxon>Magnoliopsida</taxon>
        <taxon>eudicotyledons</taxon>
        <taxon>Gunneridae</taxon>
        <taxon>Pentapetalae</taxon>
        <taxon>asterids</taxon>
        <taxon>campanulids</taxon>
        <taxon>Asterales</taxon>
        <taxon>Asteraceae</taxon>
        <taxon>Asteroideae</taxon>
        <taxon>Anthemideae</taxon>
        <taxon>Anthemidinae</taxon>
        <taxon>Tanacetum</taxon>
    </lineage>
</organism>
<dbReference type="InterPro" id="IPR043128">
    <property type="entry name" value="Rev_trsase/Diguanyl_cyclase"/>
</dbReference>
<dbReference type="InterPro" id="IPR043502">
    <property type="entry name" value="DNA/RNA_pol_sf"/>
</dbReference>
<dbReference type="Gene3D" id="3.30.70.270">
    <property type="match status" value="1"/>
</dbReference>
<reference evidence="3" key="1">
    <citation type="journal article" date="2022" name="Int. J. Mol. Sci.">
        <title>Draft Genome of Tanacetum Coccineum: Genomic Comparison of Closely Related Tanacetum-Family Plants.</title>
        <authorList>
            <person name="Yamashiro T."/>
            <person name="Shiraishi A."/>
            <person name="Nakayama K."/>
            <person name="Satake H."/>
        </authorList>
    </citation>
    <scope>NUCLEOTIDE SEQUENCE</scope>
</reference>
<evidence type="ECO:0000259" key="2">
    <source>
        <dbReference type="Pfam" id="PF00078"/>
    </source>
</evidence>
<dbReference type="Proteomes" id="UP001151760">
    <property type="component" value="Unassembled WGS sequence"/>
</dbReference>
<accession>A0ABQ5EK89</accession>
<evidence type="ECO:0000256" key="1">
    <source>
        <dbReference type="SAM" id="MobiDB-lite"/>
    </source>
</evidence>
<gene>
    <name evidence="3" type="ORF">Tco_0977329</name>
</gene>
<dbReference type="InterPro" id="IPR000477">
    <property type="entry name" value="RT_dom"/>
</dbReference>
<dbReference type="CDD" id="cd01647">
    <property type="entry name" value="RT_LTR"/>
    <property type="match status" value="1"/>
</dbReference>
<keyword evidence="4" id="KW-1185">Reference proteome</keyword>
<dbReference type="PANTHER" id="PTHR24559">
    <property type="entry name" value="TRANSPOSON TY3-I GAG-POL POLYPROTEIN"/>
    <property type="match status" value="1"/>
</dbReference>
<dbReference type="SUPFAM" id="SSF56672">
    <property type="entry name" value="DNA/RNA polymerases"/>
    <property type="match status" value="1"/>
</dbReference>
<feature type="domain" description="Reverse transcriptase" evidence="2">
    <location>
        <begin position="7"/>
        <end position="112"/>
    </location>
</feature>
<dbReference type="Gene3D" id="3.10.10.10">
    <property type="entry name" value="HIV Type 1 Reverse Transcriptase, subunit A, domain 1"/>
    <property type="match status" value="1"/>
</dbReference>
<dbReference type="PANTHER" id="PTHR24559:SF453">
    <property type="entry name" value="NUCLEOTIDYLTRANSFERASE, RIBONUCLEASE H"/>
    <property type="match status" value="1"/>
</dbReference>
<evidence type="ECO:0000313" key="4">
    <source>
        <dbReference type="Proteomes" id="UP001151760"/>
    </source>
</evidence>
<reference evidence="3" key="2">
    <citation type="submission" date="2022-01" db="EMBL/GenBank/DDBJ databases">
        <authorList>
            <person name="Yamashiro T."/>
            <person name="Shiraishi A."/>
            <person name="Satake H."/>
            <person name="Nakayama K."/>
        </authorList>
    </citation>
    <scope>NUCLEOTIDE SEQUENCE</scope>
</reference>